<dbReference type="Pfam" id="PF19527">
    <property type="entry name" value="DUF6055"/>
    <property type="match status" value="1"/>
</dbReference>
<dbReference type="OrthoDB" id="5319191at2759"/>
<evidence type="ECO:0000256" key="2">
    <source>
        <dbReference type="SAM" id="SignalP"/>
    </source>
</evidence>
<accession>A0A6A6E3V0</accession>
<organism evidence="3 4">
    <name type="scientific">Zopfia rhizophila CBS 207.26</name>
    <dbReference type="NCBI Taxonomy" id="1314779"/>
    <lineage>
        <taxon>Eukaryota</taxon>
        <taxon>Fungi</taxon>
        <taxon>Dikarya</taxon>
        <taxon>Ascomycota</taxon>
        <taxon>Pezizomycotina</taxon>
        <taxon>Dothideomycetes</taxon>
        <taxon>Dothideomycetes incertae sedis</taxon>
        <taxon>Zopfiaceae</taxon>
        <taxon>Zopfia</taxon>
    </lineage>
</organism>
<evidence type="ECO:0000256" key="1">
    <source>
        <dbReference type="SAM" id="MobiDB-lite"/>
    </source>
</evidence>
<name>A0A6A6E3V0_9PEZI</name>
<proteinExistence type="predicted"/>
<feature type="region of interest" description="Disordered" evidence="1">
    <location>
        <begin position="23"/>
        <end position="48"/>
    </location>
</feature>
<reference evidence="3" key="1">
    <citation type="journal article" date="2020" name="Stud. Mycol.">
        <title>101 Dothideomycetes genomes: a test case for predicting lifestyles and emergence of pathogens.</title>
        <authorList>
            <person name="Haridas S."/>
            <person name="Albert R."/>
            <person name="Binder M."/>
            <person name="Bloem J."/>
            <person name="Labutti K."/>
            <person name="Salamov A."/>
            <person name="Andreopoulos B."/>
            <person name="Baker S."/>
            <person name="Barry K."/>
            <person name="Bills G."/>
            <person name="Bluhm B."/>
            <person name="Cannon C."/>
            <person name="Castanera R."/>
            <person name="Culley D."/>
            <person name="Daum C."/>
            <person name="Ezra D."/>
            <person name="Gonzalez J."/>
            <person name="Henrissat B."/>
            <person name="Kuo A."/>
            <person name="Liang C."/>
            <person name="Lipzen A."/>
            <person name="Lutzoni F."/>
            <person name="Magnuson J."/>
            <person name="Mondo S."/>
            <person name="Nolan M."/>
            <person name="Ohm R."/>
            <person name="Pangilinan J."/>
            <person name="Park H.-J."/>
            <person name="Ramirez L."/>
            <person name="Alfaro M."/>
            <person name="Sun H."/>
            <person name="Tritt A."/>
            <person name="Yoshinaga Y."/>
            <person name="Zwiers L.-H."/>
            <person name="Turgeon B."/>
            <person name="Goodwin S."/>
            <person name="Spatafora J."/>
            <person name="Crous P."/>
            <person name="Grigoriev I."/>
        </authorList>
    </citation>
    <scope>NUCLEOTIDE SEQUENCE</scope>
    <source>
        <strain evidence="3">CBS 207.26</strain>
    </source>
</reference>
<evidence type="ECO:0008006" key="5">
    <source>
        <dbReference type="Google" id="ProtNLM"/>
    </source>
</evidence>
<dbReference type="EMBL" id="ML994633">
    <property type="protein sequence ID" value="KAF2185675.1"/>
    <property type="molecule type" value="Genomic_DNA"/>
</dbReference>
<protein>
    <recommendedName>
        <fullName evidence="5">Dockerin type 1</fullName>
    </recommendedName>
</protein>
<feature type="chain" id="PRO_5025455097" description="Dockerin type 1" evidence="2">
    <location>
        <begin position="21"/>
        <end position="439"/>
    </location>
</feature>
<dbReference type="InterPro" id="IPR045690">
    <property type="entry name" value="DUF6055"/>
</dbReference>
<feature type="signal peptide" evidence="2">
    <location>
        <begin position="1"/>
        <end position="20"/>
    </location>
</feature>
<sequence>MFSIKQIIFLTVLQAIAGHAAPTPRDATPVQAGAAPPASFTANPNIGPGGSNYKDSPHFRIYGGSSSQQDAAIAMLEGAYTCFVDTLGWRSSGLSYNDAQDDGPWTKVNIYAVGSLSGGAAGVMHSDYATGMSWLEVVTSYVATPGVTIHEYGHGLTYHAKNWVDQSRTGAWWETTANFIAETYKNSNLCAAARAKYNQPTGDTEVNLNKVIGDSFQVIVDGTSGSGNYYEAWPFFTFLTNNLDNYASLGANTLLEMWAQYSKGSNETPLHTLARLSTSITVPKLVGRYWARMAYADIGSAQISSAFQSRRSNINYANLDQTGSSGGTTNYRVKSSRQPRYMGSNIIPLKKSGAVTVNVSVTNTSGAFTATLAIRNTSSGTTRYVELVNGSGSTSVANGEEATLVVANTPNLIQYDPFSLSSDVMKGLNYQVAITGATA</sequence>
<evidence type="ECO:0000313" key="3">
    <source>
        <dbReference type="EMBL" id="KAF2185675.1"/>
    </source>
</evidence>
<dbReference type="AlphaFoldDB" id="A0A6A6E3V0"/>
<gene>
    <name evidence="3" type="ORF">K469DRAFT_576233</name>
</gene>
<keyword evidence="4" id="KW-1185">Reference proteome</keyword>
<dbReference type="Proteomes" id="UP000800200">
    <property type="component" value="Unassembled WGS sequence"/>
</dbReference>
<keyword evidence="2" id="KW-0732">Signal</keyword>
<evidence type="ECO:0000313" key="4">
    <source>
        <dbReference type="Proteomes" id="UP000800200"/>
    </source>
</evidence>
<dbReference type="SUPFAM" id="SSF55486">
    <property type="entry name" value="Metalloproteases ('zincins'), catalytic domain"/>
    <property type="match status" value="1"/>
</dbReference>